<dbReference type="CDD" id="cd00483">
    <property type="entry name" value="HPPK"/>
    <property type="match status" value="1"/>
</dbReference>
<comment type="function">
    <text evidence="10">Catalyzes the transfer of pyrophosphate from adenosine triphosphate (ATP) to 6-hydroxymethyl-7,8-dihydropterin, an enzymatic step in folate biosynthesis pathway.</text>
</comment>
<evidence type="ECO:0000256" key="6">
    <source>
        <dbReference type="ARBA" id="ARBA00022741"/>
    </source>
</evidence>
<comment type="caution">
    <text evidence="14">The sequence shown here is derived from an EMBL/GenBank/DDBJ whole genome shotgun (WGS) entry which is preliminary data.</text>
</comment>
<evidence type="ECO:0000313" key="14">
    <source>
        <dbReference type="EMBL" id="MCX2742535.1"/>
    </source>
</evidence>
<feature type="domain" description="7,8-dihydro-6-hydroxymethylpterin-pyrophosphokinase" evidence="13">
    <location>
        <begin position="88"/>
        <end position="99"/>
    </location>
</feature>
<evidence type="ECO:0000256" key="8">
    <source>
        <dbReference type="ARBA" id="ARBA00022840"/>
    </source>
</evidence>
<keyword evidence="8" id="KW-0067">ATP-binding</keyword>
<dbReference type="PROSITE" id="PS00794">
    <property type="entry name" value="HPPK"/>
    <property type="match status" value="1"/>
</dbReference>
<evidence type="ECO:0000256" key="3">
    <source>
        <dbReference type="ARBA" id="ARBA00013253"/>
    </source>
</evidence>
<gene>
    <name evidence="14" type="primary">folK</name>
    <name evidence="14" type="ORF">OO013_01590</name>
</gene>
<dbReference type="PANTHER" id="PTHR43071:SF1">
    <property type="entry name" value="2-AMINO-4-HYDROXY-6-HYDROXYMETHYLDIHYDROPTERIDINE PYROPHOSPHOKINASE"/>
    <property type="match status" value="1"/>
</dbReference>
<keyword evidence="6" id="KW-0547">Nucleotide-binding</keyword>
<organism evidence="14 15">
    <name type="scientific">Mangrovivirga halotolerans</name>
    <dbReference type="NCBI Taxonomy" id="2993936"/>
    <lineage>
        <taxon>Bacteria</taxon>
        <taxon>Pseudomonadati</taxon>
        <taxon>Bacteroidota</taxon>
        <taxon>Cytophagia</taxon>
        <taxon>Cytophagales</taxon>
        <taxon>Mangrovivirgaceae</taxon>
        <taxon>Mangrovivirga</taxon>
    </lineage>
</organism>
<dbReference type="GO" id="GO:0003848">
    <property type="term" value="F:2-amino-4-hydroxy-6-hydroxymethyldihydropteridine diphosphokinase activity"/>
    <property type="evidence" value="ECO:0007669"/>
    <property type="project" value="UniProtKB-EC"/>
</dbReference>
<dbReference type="NCBIfam" id="TIGR01498">
    <property type="entry name" value="folK"/>
    <property type="match status" value="1"/>
</dbReference>
<evidence type="ECO:0000256" key="2">
    <source>
        <dbReference type="ARBA" id="ARBA00005810"/>
    </source>
</evidence>
<evidence type="ECO:0000256" key="11">
    <source>
        <dbReference type="ARBA" id="ARBA00029766"/>
    </source>
</evidence>
<protein>
    <recommendedName>
        <fullName evidence="4">2-amino-4-hydroxy-6-hydroxymethyldihydropteridine pyrophosphokinase</fullName>
        <ecNumber evidence="3">2.7.6.3</ecNumber>
    </recommendedName>
    <alternativeName>
        <fullName evidence="11">6-hydroxymethyl-7,8-dihydropterin pyrophosphokinase</fullName>
    </alternativeName>
    <alternativeName>
        <fullName evidence="12">7,8-dihydro-6-hydroxymethylpterin-pyrophosphokinase</fullName>
    </alternativeName>
</protein>
<evidence type="ECO:0000256" key="7">
    <source>
        <dbReference type="ARBA" id="ARBA00022777"/>
    </source>
</evidence>
<evidence type="ECO:0000256" key="4">
    <source>
        <dbReference type="ARBA" id="ARBA00016218"/>
    </source>
</evidence>
<dbReference type="Proteomes" id="UP001209885">
    <property type="component" value="Unassembled WGS sequence"/>
</dbReference>
<proteinExistence type="inferred from homology"/>
<keyword evidence="9" id="KW-0289">Folate biosynthesis</keyword>
<name>A0ABT3RL63_9BACT</name>
<dbReference type="EC" id="2.7.6.3" evidence="3"/>
<evidence type="ECO:0000256" key="10">
    <source>
        <dbReference type="ARBA" id="ARBA00029409"/>
    </source>
</evidence>
<evidence type="ECO:0000259" key="13">
    <source>
        <dbReference type="PROSITE" id="PS00794"/>
    </source>
</evidence>
<keyword evidence="15" id="KW-1185">Reference proteome</keyword>
<dbReference type="PANTHER" id="PTHR43071">
    <property type="entry name" value="2-AMINO-4-HYDROXY-6-HYDROXYMETHYLDIHYDROPTERIDINE PYROPHOSPHOKINASE"/>
    <property type="match status" value="1"/>
</dbReference>
<reference evidence="14 15" key="1">
    <citation type="submission" date="2022-11" db="EMBL/GenBank/DDBJ databases">
        <title>The characterization of three novel Bacteroidetes species and genomic analysis of their roles in tidal elemental geochemical cycles.</title>
        <authorList>
            <person name="Ma K."/>
        </authorList>
    </citation>
    <scope>NUCLEOTIDE SEQUENCE [LARGE SCALE GENOMIC DNA]</scope>
    <source>
        <strain evidence="14 15">M17</strain>
    </source>
</reference>
<dbReference type="InterPro" id="IPR000550">
    <property type="entry name" value="Hppk"/>
</dbReference>
<dbReference type="SUPFAM" id="SSF55083">
    <property type="entry name" value="6-hydroxymethyl-7,8-dihydropterin pyrophosphokinase, HPPK"/>
    <property type="match status" value="1"/>
</dbReference>
<evidence type="ECO:0000313" key="15">
    <source>
        <dbReference type="Proteomes" id="UP001209885"/>
    </source>
</evidence>
<dbReference type="EMBL" id="JAPFQN010000002">
    <property type="protein sequence ID" value="MCX2742535.1"/>
    <property type="molecule type" value="Genomic_DNA"/>
</dbReference>
<comment type="similarity">
    <text evidence="2">Belongs to the HPPK family.</text>
</comment>
<evidence type="ECO:0000256" key="12">
    <source>
        <dbReference type="ARBA" id="ARBA00033413"/>
    </source>
</evidence>
<comment type="pathway">
    <text evidence="1">Cofactor biosynthesis; tetrahydrofolate biosynthesis; 2-amino-4-hydroxy-6-hydroxymethyl-7,8-dihydropteridine diphosphate from 7,8-dihydroneopterin triphosphate: step 4/4.</text>
</comment>
<dbReference type="InterPro" id="IPR035907">
    <property type="entry name" value="Hppk_sf"/>
</dbReference>
<dbReference type="Gene3D" id="3.30.70.560">
    <property type="entry name" value="7,8-Dihydro-6-hydroxymethylpterin-pyrophosphokinase HPPK"/>
    <property type="match status" value="1"/>
</dbReference>
<dbReference type="Pfam" id="PF01288">
    <property type="entry name" value="HPPK"/>
    <property type="match status" value="1"/>
</dbReference>
<evidence type="ECO:0000256" key="1">
    <source>
        <dbReference type="ARBA" id="ARBA00005051"/>
    </source>
</evidence>
<evidence type="ECO:0000256" key="5">
    <source>
        <dbReference type="ARBA" id="ARBA00022679"/>
    </source>
</evidence>
<accession>A0ABT3RL63</accession>
<evidence type="ECO:0000256" key="9">
    <source>
        <dbReference type="ARBA" id="ARBA00022909"/>
    </source>
</evidence>
<keyword evidence="5 14" id="KW-0808">Transferase</keyword>
<keyword evidence="7" id="KW-0418">Kinase</keyword>
<dbReference type="RefSeq" id="WP_266054779.1">
    <property type="nucleotide sequence ID" value="NZ_JAPFQN010000002.1"/>
</dbReference>
<sequence length="171" mass="19870">MMKGIYLLLGTNLGERKENLKIATQKIEDQIGQILNYSSIYETAAWGKTDQPNFYNAVLEIEADISPDNLINKCLSIEKEMGRKRIEKWAERLIDIDILYMDDWIVKTNDLQIPHPRIQDRAFTLIPMNELDKNFKHPVLLKTQLDLLKSCSDKLEVKKIDKKKPEGNLRA</sequence>